<name>A0ABD7GI22_EGGLN</name>
<reference evidence="3 4" key="1">
    <citation type="journal article" date="2018" name="Elife">
        <title>Discovery and characterization of a prevalent human gut bacterial enzyme sufficient for the inactivation of a family of plant toxins.</title>
        <authorList>
            <person name="Koppel N."/>
            <person name="Bisanz J.E."/>
            <person name="Pandelia M.E."/>
            <person name="Turnbaugh P.J."/>
            <person name="Balskus E.P."/>
        </authorList>
    </citation>
    <scope>NUCLEOTIDE SEQUENCE [LARGE SCALE GENOMIC DNA]</scope>
    <source>
        <strain evidence="3 4">16A</strain>
    </source>
</reference>
<dbReference type="InterPro" id="IPR024455">
    <property type="entry name" value="Phage_capsid"/>
</dbReference>
<organism evidence="3 4">
    <name type="scientific">Eggerthella lenta</name>
    <name type="common">Eubacterium lentum</name>
    <dbReference type="NCBI Taxonomy" id="84112"/>
    <lineage>
        <taxon>Bacteria</taxon>
        <taxon>Bacillati</taxon>
        <taxon>Actinomycetota</taxon>
        <taxon>Coriobacteriia</taxon>
        <taxon>Eggerthellales</taxon>
        <taxon>Eggerthellaceae</taxon>
        <taxon>Eggerthella</taxon>
    </lineage>
</organism>
<protein>
    <submittedName>
        <fullName evidence="3">Phage major capsid protein</fullName>
    </submittedName>
</protein>
<dbReference type="NCBIfam" id="TIGR01554">
    <property type="entry name" value="major_cap_HK97"/>
    <property type="match status" value="1"/>
</dbReference>
<accession>A0ABD7GI22</accession>
<comment type="subcellular location">
    <subcellularLocation>
        <location evidence="1">Virion</location>
    </subcellularLocation>
</comment>
<dbReference type="SUPFAM" id="SSF56563">
    <property type="entry name" value="Major capsid protein gp5"/>
    <property type="match status" value="1"/>
</dbReference>
<dbReference type="GeneID" id="69512414"/>
<evidence type="ECO:0000313" key="3">
    <source>
        <dbReference type="EMBL" id="RDC37637.1"/>
    </source>
</evidence>
<gene>
    <name evidence="3" type="ORF">C1853_09285</name>
</gene>
<evidence type="ECO:0000256" key="1">
    <source>
        <dbReference type="ARBA" id="ARBA00004328"/>
    </source>
</evidence>
<dbReference type="Proteomes" id="UP000253915">
    <property type="component" value="Unassembled WGS sequence"/>
</dbReference>
<evidence type="ECO:0000259" key="2">
    <source>
        <dbReference type="Pfam" id="PF05065"/>
    </source>
</evidence>
<dbReference type="InterPro" id="IPR054612">
    <property type="entry name" value="Phage_capsid-like_C"/>
</dbReference>
<sequence>MNFRDELRAFFAGVPLEQRNADELRAMLSRIADNTDSADEEALTEYEQRASEITDEINSRAQAAASGIEQRRAAVRTLIDAGSAVQIDIPAANAEPRAYDASSPEYRDAWLREMATTHDGVRRTYLFGEPTAEQRAAYTMTTANTGDVVPTDIMNEIVELMEADAPLYADSYRTSFAHVCEIIQHIGIEQGDAAETAEGAANDDEQNAWNIIQLTGVEIKKHVNLTRKMEIQSIDAFRSWLVREIADRMKVAIEKHLYKRLDEGTTKGAKAGIVAANILTGTLDDAEVRKAFGQLVGDGDVTVYANSYTIWNVIAGIKEDDGTKAFIPNSMTDPVTKGRIYGSEVKKDSTLANNVIYFGYPKSLQANDFEQINVMNDVDVKNRVRTYSGYALVDAGLRNPAGFVKYTHTPATAAPSTESGQQAG</sequence>
<dbReference type="AlphaFoldDB" id="A0ABD7GI22"/>
<dbReference type="RefSeq" id="WP_114526809.1">
    <property type="nucleotide sequence ID" value="NZ_AP025575.1"/>
</dbReference>
<proteinExistence type="predicted"/>
<evidence type="ECO:0000313" key="4">
    <source>
        <dbReference type="Proteomes" id="UP000253915"/>
    </source>
</evidence>
<comment type="caution">
    <text evidence="3">The sequence shown here is derived from an EMBL/GenBank/DDBJ whole genome shotgun (WGS) entry which is preliminary data.</text>
</comment>
<dbReference type="Pfam" id="PF05065">
    <property type="entry name" value="Phage_capsid"/>
    <property type="match status" value="1"/>
</dbReference>
<feature type="domain" description="Phage capsid-like C-terminal" evidence="2">
    <location>
        <begin position="146"/>
        <end position="407"/>
    </location>
</feature>
<dbReference type="EMBL" id="PPUQ01000011">
    <property type="protein sequence ID" value="RDC37637.1"/>
    <property type="molecule type" value="Genomic_DNA"/>
</dbReference>